<organism evidence="1 2">
    <name type="scientific">Pterulicium gracile</name>
    <dbReference type="NCBI Taxonomy" id="1884261"/>
    <lineage>
        <taxon>Eukaryota</taxon>
        <taxon>Fungi</taxon>
        <taxon>Dikarya</taxon>
        <taxon>Basidiomycota</taxon>
        <taxon>Agaricomycotina</taxon>
        <taxon>Agaricomycetes</taxon>
        <taxon>Agaricomycetidae</taxon>
        <taxon>Agaricales</taxon>
        <taxon>Pleurotineae</taxon>
        <taxon>Pterulaceae</taxon>
        <taxon>Pterulicium</taxon>
    </lineage>
</organism>
<dbReference type="STRING" id="1884261.A0A5C3QVX8"/>
<dbReference type="AlphaFoldDB" id="A0A5C3QVX8"/>
<keyword evidence="2" id="KW-1185">Reference proteome</keyword>
<evidence type="ECO:0000313" key="2">
    <source>
        <dbReference type="Proteomes" id="UP000305067"/>
    </source>
</evidence>
<name>A0A5C3QVX8_9AGAR</name>
<dbReference type="OrthoDB" id="3357341at2759"/>
<accession>A0A5C3QVX8</accession>
<dbReference type="Proteomes" id="UP000305067">
    <property type="component" value="Unassembled WGS sequence"/>
</dbReference>
<reference evidence="1 2" key="1">
    <citation type="journal article" date="2019" name="Nat. Ecol. Evol.">
        <title>Megaphylogeny resolves global patterns of mushroom evolution.</title>
        <authorList>
            <person name="Varga T."/>
            <person name="Krizsan K."/>
            <person name="Foldi C."/>
            <person name="Dima B."/>
            <person name="Sanchez-Garcia M."/>
            <person name="Sanchez-Ramirez S."/>
            <person name="Szollosi G.J."/>
            <person name="Szarkandi J.G."/>
            <person name="Papp V."/>
            <person name="Albert L."/>
            <person name="Andreopoulos W."/>
            <person name="Angelini C."/>
            <person name="Antonin V."/>
            <person name="Barry K.W."/>
            <person name="Bougher N.L."/>
            <person name="Buchanan P."/>
            <person name="Buyck B."/>
            <person name="Bense V."/>
            <person name="Catcheside P."/>
            <person name="Chovatia M."/>
            <person name="Cooper J."/>
            <person name="Damon W."/>
            <person name="Desjardin D."/>
            <person name="Finy P."/>
            <person name="Geml J."/>
            <person name="Haridas S."/>
            <person name="Hughes K."/>
            <person name="Justo A."/>
            <person name="Karasinski D."/>
            <person name="Kautmanova I."/>
            <person name="Kiss B."/>
            <person name="Kocsube S."/>
            <person name="Kotiranta H."/>
            <person name="LaButti K.M."/>
            <person name="Lechner B.E."/>
            <person name="Liimatainen K."/>
            <person name="Lipzen A."/>
            <person name="Lukacs Z."/>
            <person name="Mihaltcheva S."/>
            <person name="Morgado L.N."/>
            <person name="Niskanen T."/>
            <person name="Noordeloos M.E."/>
            <person name="Ohm R.A."/>
            <person name="Ortiz-Santana B."/>
            <person name="Ovrebo C."/>
            <person name="Racz N."/>
            <person name="Riley R."/>
            <person name="Savchenko A."/>
            <person name="Shiryaev A."/>
            <person name="Soop K."/>
            <person name="Spirin V."/>
            <person name="Szebenyi C."/>
            <person name="Tomsovsky M."/>
            <person name="Tulloss R.E."/>
            <person name="Uehling J."/>
            <person name="Grigoriev I.V."/>
            <person name="Vagvolgyi C."/>
            <person name="Papp T."/>
            <person name="Martin F.M."/>
            <person name="Miettinen O."/>
            <person name="Hibbett D.S."/>
            <person name="Nagy L.G."/>
        </authorList>
    </citation>
    <scope>NUCLEOTIDE SEQUENCE [LARGE SCALE GENOMIC DNA]</scope>
    <source>
        <strain evidence="1 2">CBS 309.79</strain>
    </source>
</reference>
<evidence type="ECO:0000313" key="1">
    <source>
        <dbReference type="EMBL" id="TFL04950.1"/>
    </source>
</evidence>
<protein>
    <submittedName>
        <fullName evidence="1">Uncharacterized protein</fullName>
    </submittedName>
</protein>
<dbReference type="EMBL" id="ML178817">
    <property type="protein sequence ID" value="TFL04950.1"/>
    <property type="molecule type" value="Genomic_DNA"/>
</dbReference>
<sequence>MLDQNLFTLYLTPSPTSPTTHLDLTSPSTPGTPYYTRIRHPTPTYSISLLDPSTHATLSTTTSPSPTSKSKTIELFNPPAVIELRYTGTLSFRWKFTWGDHNFEWRREECFLVQGKKEAAVLVAVTKEPVGKIKTSLVQILDYNLNRFDIEDRKGFEITLLMSLLTFQDYNEQPATTVTSPPTTAVISTSSVPHLPAKPTLTGVDLIASLHAQSSSRSSGEYNHVYVQPQGSADDYARFIATELLADEAILFVAVKSGKNGEDKEMVGKVLKVVEQTKRIRHKAGVVEELHQYVAFEQVPRTAGKVINLDDKKGKKGEEVFDTPESITIHLSKIPLPELAPRPAVPPLDTRTIAAAQGYPVDEMGVMNSGGRGDRKGKKKG</sequence>
<gene>
    <name evidence="1" type="ORF">BDV98DRAFT_610684</name>
</gene>
<proteinExistence type="predicted"/>